<feature type="transmembrane region" description="Helical" evidence="17">
    <location>
        <begin position="223"/>
        <end position="242"/>
    </location>
</feature>
<evidence type="ECO:0000256" key="12">
    <source>
        <dbReference type="ARBA" id="ARBA00022989"/>
    </source>
</evidence>
<evidence type="ECO:0000256" key="17">
    <source>
        <dbReference type="SAM" id="Phobius"/>
    </source>
</evidence>
<feature type="transmembrane region" description="Helical" evidence="17">
    <location>
        <begin position="135"/>
        <end position="159"/>
    </location>
</feature>
<evidence type="ECO:0000256" key="7">
    <source>
        <dbReference type="ARBA" id="ARBA00022692"/>
    </source>
</evidence>
<evidence type="ECO:0000256" key="13">
    <source>
        <dbReference type="ARBA" id="ARBA00023053"/>
    </source>
</evidence>
<dbReference type="InterPro" id="IPR004481">
    <property type="entry name" value="K/Na/Ca-exchanger"/>
</dbReference>
<dbReference type="Proteomes" id="UP000235965">
    <property type="component" value="Unassembled WGS sequence"/>
</dbReference>
<keyword evidence="8" id="KW-0732">Signal</keyword>
<dbReference type="GO" id="GO:0015293">
    <property type="term" value="F:symporter activity"/>
    <property type="evidence" value="ECO:0007669"/>
    <property type="project" value="UniProtKB-KW"/>
</dbReference>
<comment type="subcellular location">
    <subcellularLocation>
        <location evidence="1">Membrane</location>
        <topology evidence="1">Multi-pass membrane protein</topology>
    </subcellularLocation>
</comment>
<feature type="domain" description="Sodium/calcium exchanger membrane region" evidence="18">
    <location>
        <begin position="369"/>
        <end position="450"/>
    </location>
</feature>
<feature type="domain" description="Sodium/calcium exchanger membrane region" evidence="18">
    <location>
        <begin position="100"/>
        <end position="241"/>
    </location>
</feature>
<evidence type="ECO:0000256" key="6">
    <source>
        <dbReference type="ARBA" id="ARBA00022568"/>
    </source>
</evidence>
<feature type="transmembrane region" description="Helical" evidence="17">
    <location>
        <begin position="403"/>
        <end position="426"/>
    </location>
</feature>
<keyword evidence="6" id="KW-0109">Calcium transport</keyword>
<dbReference type="OrthoDB" id="2127281at2759"/>
<accession>A0A2J7QAI7</accession>
<dbReference type="GO" id="GO:0008273">
    <property type="term" value="F:calcium, potassium:sodium antiporter activity"/>
    <property type="evidence" value="ECO:0007669"/>
    <property type="project" value="TreeGrafter"/>
</dbReference>
<dbReference type="InterPro" id="IPR044880">
    <property type="entry name" value="NCX_ion-bd_dom_sf"/>
</dbReference>
<keyword evidence="20" id="KW-1185">Reference proteome</keyword>
<name>A0A2J7QAI7_9NEOP</name>
<keyword evidence="9" id="KW-0106">Calcium</keyword>
<dbReference type="GO" id="GO:0005886">
    <property type="term" value="C:plasma membrane"/>
    <property type="evidence" value="ECO:0007669"/>
    <property type="project" value="TreeGrafter"/>
</dbReference>
<feature type="transmembrane region" description="Helical" evidence="17">
    <location>
        <begin position="93"/>
        <end position="114"/>
    </location>
</feature>
<evidence type="ECO:0000256" key="14">
    <source>
        <dbReference type="ARBA" id="ARBA00023065"/>
    </source>
</evidence>
<keyword evidence="7 17" id="KW-0812">Transmembrane</keyword>
<dbReference type="InterPro" id="IPR004837">
    <property type="entry name" value="NaCa_Exmemb"/>
</dbReference>
<evidence type="ECO:0000313" key="19">
    <source>
        <dbReference type="EMBL" id="PNF25582.1"/>
    </source>
</evidence>
<evidence type="ECO:0000256" key="4">
    <source>
        <dbReference type="ARBA" id="ARBA00022449"/>
    </source>
</evidence>
<keyword evidence="14" id="KW-0406">Ion transport</keyword>
<keyword evidence="3" id="KW-0813">Transport</keyword>
<feature type="transmembrane region" description="Helical" evidence="17">
    <location>
        <begin position="201"/>
        <end position="217"/>
    </location>
</feature>
<dbReference type="PANTHER" id="PTHR10846">
    <property type="entry name" value="SODIUM/POTASSIUM/CALCIUM EXCHANGER"/>
    <property type="match status" value="1"/>
</dbReference>
<dbReference type="Gene3D" id="1.20.1420.30">
    <property type="entry name" value="NCX, central ion-binding region"/>
    <property type="match status" value="2"/>
</dbReference>
<feature type="transmembrane region" description="Helical" evidence="17">
    <location>
        <begin position="368"/>
        <end position="391"/>
    </location>
</feature>
<keyword evidence="11" id="KW-0630">Potassium</keyword>
<evidence type="ECO:0000256" key="16">
    <source>
        <dbReference type="ARBA" id="ARBA00023201"/>
    </source>
</evidence>
<dbReference type="FunFam" id="1.20.1420.30:FF:000009">
    <property type="entry name" value="sodium/potassium/calcium exchanger 5 isoform X2"/>
    <property type="match status" value="1"/>
</dbReference>
<dbReference type="AlphaFoldDB" id="A0A2J7QAI7"/>
<dbReference type="Pfam" id="PF01699">
    <property type="entry name" value="Na_Ca_ex"/>
    <property type="match status" value="2"/>
</dbReference>
<keyword evidence="5" id="KW-0633">Potassium transport</keyword>
<dbReference type="GO" id="GO:0006874">
    <property type="term" value="P:intracellular calcium ion homeostasis"/>
    <property type="evidence" value="ECO:0007669"/>
    <property type="project" value="TreeGrafter"/>
</dbReference>
<evidence type="ECO:0000256" key="15">
    <source>
        <dbReference type="ARBA" id="ARBA00023136"/>
    </source>
</evidence>
<reference evidence="19 20" key="1">
    <citation type="submission" date="2017-12" db="EMBL/GenBank/DDBJ databases">
        <title>Hemimetabolous genomes reveal molecular basis of termite eusociality.</title>
        <authorList>
            <person name="Harrison M.C."/>
            <person name="Jongepier E."/>
            <person name="Robertson H.M."/>
            <person name="Arning N."/>
            <person name="Bitard-Feildel T."/>
            <person name="Chao H."/>
            <person name="Childers C.P."/>
            <person name="Dinh H."/>
            <person name="Doddapaneni H."/>
            <person name="Dugan S."/>
            <person name="Gowin J."/>
            <person name="Greiner C."/>
            <person name="Han Y."/>
            <person name="Hu H."/>
            <person name="Hughes D.S.T."/>
            <person name="Huylmans A.-K."/>
            <person name="Kemena C."/>
            <person name="Kremer L.P.M."/>
            <person name="Lee S.L."/>
            <person name="Lopez-Ezquerra A."/>
            <person name="Mallet L."/>
            <person name="Monroy-Kuhn J.M."/>
            <person name="Moser A."/>
            <person name="Murali S.C."/>
            <person name="Muzny D.M."/>
            <person name="Otani S."/>
            <person name="Piulachs M.-D."/>
            <person name="Poelchau M."/>
            <person name="Qu J."/>
            <person name="Schaub F."/>
            <person name="Wada-Katsumata A."/>
            <person name="Worley K.C."/>
            <person name="Xie Q."/>
            <person name="Ylla G."/>
            <person name="Poulsen M."/>
            <person name="Gibbs R.A."/>
            <person name="Schal C."/>
            <person name="Richards S."/>
            <person name="Belles X."/>
            <person name="Korb J."/>
            <person name="Bornberg-Bauer E."/>
        </authorList>
    </citation>
    <scope>NUCLEOTIDE SEQUENCE [LARGE SCALE GENOMIC DNA]</scope>
    <source>
        <tissue evidence="19">Whole body</tissue>
    </source>
</reference>
<dbReference type="EMBL" id="NEVH01016330">
    <property type="protein sequence ID" value="PNF25582.1"/>
    <property type="molecule type" value="Genomic_DNA"/>
</dbReference>
<keyword evidence="16" id="KW-0739">Sodium transport</keyword>
<evidence type="ECO:0000256" key="10">
    <source>
        <dbReference type="ARBA" id="ARBA00022847"/>
    </source>
</evidence>
<keyword evidence="12 17" id="KW-1133">Transmembrane helix</keyword>
<evidence type="ECO:0000259" key="18">
    <source>
        <dbReference type="Pfam" id="PF01699"/>
    </source>
</evidence>
<dbReference type="NCBIfam" id="TIGR00367">
    <property type="entry name" value="calcium/sodium antiporter"/>
    <property type="match status" value="1"/>
</dbReference>
<protein>
    <recommendedName>
        <fullName evidence="18">Sodium/calcium exchanger membrane region domain-containing protein</fullName>
    </recommendedName>
</protein>
<dbReference type="PANTHER" id="PTHR10846:SF73">
    <property type="entry name" value="SODIUM_CALCIUM EXCHANGER MEMBRANE REGION DOMAIN-CONTAINING PROTEIN"/>
    <property type="match status" value="1"/>
</dbReference>
<evidence type="ECO:0000256" key="8">
    <source>
        <dbReference type="ARBA" id="ARBA00022729"/>
    </source>
</evidence>
<evidence type="ECO:0000256" key="2">
    <source>
        <dbReference type="ARBA" id="ARBA00005364"/>
    </source>
</evidence>
<keyword evidence="15 17" id="KW-0472">Membrane</keyword>
<evidence type="ECO:0000256" key="5">
    <source>
        <dbReference type="ARBA" id="ARBA00022538"/>
    </source>
</evidence>
<evidence type="ECO:0000256" key="9">
    <source>
        <dbReference type="ARBA" id="ARBA00022837"/>
    </source>
</evidence>
<comment type="caution">
    <text evidence="19">The sequence shown here is derived from an EMBL/GenBank/DDBJ whole genome shotgun (WGS) entry which is preliminary data.</text>
</comment>
<feature type="transmembrane region" description="Helical" evidence="17">
    <location>
        <begin position="165"/>
        <end position="189"/>
    </location>
</feature>
<proteinExistence type="inferred from homology"/>
<gene>
    <name evidence="19" type="ORF">B7P43_G03822</name>
</gene>
<keyword evidence="10" id="KW-0769">Symport</keyword>
<feature type="transmembrane region" description="Helical" evidence="17">
    <location>
        <begin position="20"/>
        <end position="39"/>
    </location>
</feature>
<evidence type="ECO:0000256" key="1">
    <source>
        <dbReference type="ARBA" id="ARBA00004141"/>
    </source>
</evidence>
<evidence type="ECO:0000313" key="20">
    <source>
        <dbReference type="Proteomes" id="UP000235965"/>
    </source>
</evidence>
<comment type="similarity">
    <text evidence="2">Belongs to the Ca(2+):cation antiporter (CaCA) (TC 2.A.19) family. SLC24A subfamily.</text>
</comment>
<feature type="non-terminal residue" evidence="19">
    <location>
        <position position="450"/>
    </location>
</feature>
<sequence>MVKTTVWPECGPKRHLSAHLGYRLLFLVTVPTVYCLIAAGGRVIEHQNFQKQHTVRQLLWHFEDITAEGAQNCTPPSVSDFPPDLFTPEQRRAGAVVIHAFVCCYLFAMLALICDDYFVPCIQEMCERLNMSEDVAGATFMAAAVSCPELFINVVGTFITEGDIGVGTIVGSAVFNVLAVPACCGLFATQVKLNWKSLSRDCGIYSLTVIALITVLLDGRVEWYEALSLVLLYTFYILVMYYNAEIGQWLSGCYCKHHHPYKQIPGHAISSEKKPLITQNVHGSKLIKFEVNGQLQENGYAKYNGDLKDMESNAFIIEENIPEVKTGLCHWPSKGSCSSKLCWLLIRPIAIVLAATIPDCRSELCKRFYMVTFLMCVVWIGAASYLVAWMITIVGETLKIPDSVMGLTFLAAGMSIPEAVSSVIVANKGHGSMGISNSIGSNTFDILLCL</sequence>
<evidence type="ECO:0000256" key="3">
    <source>
        <dbReference type="ARBA" id="ARBA00022448"/>
    </source>
</evidence>
<evidence type="ECO:0000256" key="11">
    <source>
        <dbReference type="ARBA" id="ARBA00022958"/>
    </source>
</evidence>
<keyword evidence="4" id="KW-0050">Antiport</keyword>
<dbReference type="GO" id="GO:0005262">
    <property type="term" value="F:calcium channel activity"/>
    <property type="evidence" value="ECO:0007669"/>
    <property type="project" value="TreeGrafter"/>
</dbReference>
<keyword evidence="13" id="KW-0915">Sodium</keyword>
<organism evidence="19 20">
    <name type="scientific">Cryptotermes secundus</name>
    <dbReference type="NCBI Taxonomy" id="105785"/>
    <lineage>
        <taxon>Eukaryota</taxon>
        <taxon>Metazoa</taxon>
        <taxon>Ecdysozoa</taxon>
        <taxon>Arthropoda</taxon>
        <taxon>Hexapoda</taxon>
        <taxon>Insecta</taxon>
        <taxon>Pterygota</taxon>
        <taxon>Neoptera</taxon>
        <taxon>Polyneoptera</taxon>
        <taxon>Dictyoptera</taxon>
        <taxon>Blattodea</taxon>
        <taxon>Blattoidea</taxon>
        <taxon>Termitoidae</taxon>
        <taxon>Kalotermitidae</taxon>
        <taxon>Cryptotermitinae</taxon>
        <taxon>Cryptotermes</taxon>
    </lineage>
</organism>